<dbReference type="Pfam" id="PF02221">
    <property type="entry name" value="E1_DerP2_DerF2"/>
    <property type="match status" value="1"/>
</dbReference>
<dbReference type="PANTHER" id="PTHR11306">
    <property type="entry name" value="NIEMANN PICK TYPE C2 PROTEIN NPC2-RELATED"/>
    <property type="match status" value="1"/>
</dbReference>
<keyword evidence="11" id="KW-1185">Reference proteome</keyword>
<dbReference type="FunFam" id="2.60.40.770:FF:000004">
    <property type="entry name" value="Phosphatidylglycerol/phosphatidylinositol transfer protein"/>
    <property type="match status" value="1"/>
</dbReference>
<evidence type="ECO:0000313" key="10">
    <source>
        <dbReference type="EMBL" id="KAJ5525774.1"/>
    </source>
</evidence>
<dbReference type="InterPro" id="IPR014756">
    <property type="entry name" value="Ig_E-set"/>
</dbReference>
<dbReference type="SUPFAM" id="SSF81296">
    <property type="entry name" value="E set domains"/>
    <property type="match status" value="1"/>
</dbReference>
<feature type="domain" description="MD-2-related lipid-recognition" evidence="9">
    <location>
        <begin position="48"/>
        <end position="170"/>
    </location>
</feature>
<dbReference type="EMBL" id="JAQIZZ010000008">
    <property type="protein sequence ID" value="KAJ5525774.1"/>
    <property type="molecule type" value="Genomic_DNA"/>
</dbReference>
<keyword evidence="6 8" id="KW-0732">Signal</keyword>
<feature type="chain" id="PRO_5042110677" description="Phosphatidylglycerol/phosphatidylinositol transfer protein" evidence="8">
    <location>
        <begin position="19"/>
        <end position="176"/>
    </location>
</feature>
<comment type="caution">
    <text evidence="10">The sequence shown here is derived from an EMBL/GenBank/DDBJ whole genome shotgun (WGS) entry which is preliminary data.</text>
</comment>
<reference evidence="10 11" key="1">
    <citation type="journal article" date="2023" name="IMA Fungus">
        <title>Comparative genomic study of the Penicillium genus elucidates a diverse pangenome and 15 lateral gene transfer events.</title>
        <authorList>
            <person name="Petersen C."/>
            <person name="Sorensen T."/>
            <person name="Nielsen M.R."/>
            <person name="Sondergaard T.E."/>
            <person name="Sorensen J.L."/>
            <person name="Fitzpatrick D.A."/>
            <person name="Frisvad J.C."/>
            <person name="Nielsen K.L."/>
        </authorList>
    </citation>
    <scope>NUCLEOTIDE SEQUENCE [LARGE SCALE GENOMIC DNA]</scope>
    <source>
        <strain evidence="10 11">IBT 35679</strain>
    </source>
</reference>
<dbReference type="PANTHER" id="PTHR11306:SF0">
    <property type="entry name" value="PHOSPHATIDYLGLYCEROL_PHOSPHATIDYLINOSITOL TRANSFER PROTEIN"/>
    <property type="match status" value="1"/>
</dbReference>
<comment type="subunit">
    <text evidence="3">Monomer.</text>
</comment>
<feature type="signal peptide" evidence="8">
    <location>
        <begin position="1"/>
        <end position="18"/>
    </location>
</feature>
<evidence type="ECO:0000313" key="11">
    <source>
        <dbReference type="Proteomes" id="UP001220324"/>
    </source>
</evidence>
<evidence type="ECO:0000259" key="9">
    <source>
        <dbReference type="SMART" id="SM00737"/>
    </source>
</evidence>
<dbReference type="Gene3D" id="2.60.40.770">
    <property type="match status" value="1"/>
</dbReference>
<keyword evidence="5" id="KW-0813">Transport</keyword>
<dbReference type="InterPro" id="IPR033917">
    <property type="entry name" value="ML_PG-PI_TP"/>
</dbReference>
<dbReference type="InterPro" id="IPR003172">
    <property type="entry name" value="ML_dom"/>
</dbReference>
<dbReference type="InterPro" id="IPR039670">
    <property type="entry name" value="NPC2-like"/>
</dbReference>
<comment type="similarity">
    <text evidence="2">Belongs to the NPC2 family.</text>
</comment>
<evidence type="ECO:0000256" key="2">
    <source>
        <dbReference type="ARBA" id="ARBA00006370"/>
    </source>
</evidence>
<organism evidence="10 11">
    <name type="scientific">Penicillium frequentans</name>
    <dbReference type="NCBI Taxonomy" id="3151616"/>
    <lineage>
        <taxon>Eukaryota</taxon>
        <taxon>Fungi</taxon>
        <taxon>Dikarya</taxon>
        <taxon>Ascomycota</taxon>
        <taxon>Pezizomycotina</taxon>
        <taxon>Eurotiomycetes</taxon>
        <taxon>Eurotiomycetidae</taxon>
        <taxon>Eurotiales</taxon>
        <taxon>Aspergillaceae</taxon>
        <taxon>Penicillium</taxon>
    </lineage>
</organism>
<dbReference type="Proteomes" id="UP001220324">
    <property type="component" value="Unassembled WGS sequence"/>
</dbReference>
<dbReference type="CDD" id="cd00917">
    <property type="entry name" value="PG-PI_TP"/>
    <property type="match status" value="1"/>
</dbReference>
<gene>
    <name evidence="10" type="ORF">N7494_012424</name>
</gene>
<evidence type="ECO:0000256" key="6">
    <source>
        <dbReference type="ARBA" id="ARBA00022729"/>
    </source>
</evidence>
<dbReference type="SMART" id="SM00737">
    <property type="entry name" value="ML"/>
    <property type="match status" value="1"/>
</dbReference>
<evidence type="ECO:0000256" key="8">
    <source>
        <dbReference type="SAM" id="SignalP"/>
    </source>
</evidence>
<evidence type="ECO:0000256" key="7">
    <source>
        <dbReference type="ARBA" id="ARBA00023055"/>
    </source>
</evidence>
<dbReference type="GO" id="GO:0032934">
    <property type="term" value="F:sterol binding"/>
    <property type="evidence" value="ECO:0007669"/>
    <property type="project" value="InterPro"/>
</dbReference>
<evidence type="ECO:0000256" key="4">
    <source>
        <dbReference type="ARBA" id="ARBA00016056"/>
    </source>
</evidence>
<evidence type="ECO:0000256" key="1">
    <source>
        <dbReference type="ARBA" id="ARBA00002053"/>
    </source>
</evidence>
<protein>
    <recommendedName>
        <fullName evidence="4">Phosphatidylglycerol/phosphatidylinositol transfer protein</fullName>
    </recommendedName>
</protein>
<dbReference type="GO" id="GO:0032366">
    <property type="term" value="P:intracellular sterol transport"/>
    <property type="evidence" value="ECO:0007669"/>
    <property type="project" value="InterPro"/>
</dbReference>
<accession>A0AAD6CLM7</accession>
<comment type="function">
    <text evidence="1">Catalyzes the intermembrane transfer of phosphatidylglycerol and phosphatidylinositol.</text>
</comment>
<evidence type="ECO:0000256" key="5">
    <source>
        <dbReference type="ARBA" id="ARBA00022448"/>
    </source>
</evidence>
<evidence type="ECO:0000256" key="3">
    <source>
        <dbReference type="ARBA" id="ARBA00011245"/>
    </source>
</evidence>
<keyword evidence="7" id="KW-0445">Lipid transport</keyword>
<sequence length="176" mass="18989">MKFLSATLLLGAPLLASAASVPKLLDPWQMPLQVDIQDKVSVPGENPLVYCGNPDSYTLKIDSVTLSPNPPKRIGQKLTITASGTVGDEVVKGAYVNLVVKYGLITLISQTADLCEQLGNVDLQCPLKEGKMVLTKDVELPKQIPPGKYSVMADVYNEDDTQVTCLEANNISFNLL</sequence>
<dbReference type="AlphaFoldDB" id="A0AAD6CLM7"/>
<proteinExistence type="inferred from homology"/>
<name>A0AAD6CLM7_9EURO</name>